<keyword evidence="3" id="KW-0677">Repeat</keyword>
<keyword evidence="4" id="KW-0106">Calcium</keyword>
<organism evidence="6 7">
    <name type="scientific">Psylliodes chrysocephalus</name>
    <dbReference type="NCBI Taxonomy" id="3402493"/>
    <lineage>
        <taxon>Eukaryota</taxon>
        <taxon>Metazoa</taxon>
        <taxon>Ecdysozoa</taxon>
        <taxon>Arthropoda</taxon>
        <taxon>Hexapoda</taxon>
        <taxon>Insecta</taxon>
        <taxon>Pterygota</taxon>
        <taxon>Neoptera</taxon>
        <taxon>Endopterygota</taxon>
        <taxon>Coleoptera</taxon>
        <taxon>Polyphaga</taxon>
        <taxon>Cucujiformia</taxon>
        <taxon>Chrysomeloidea</taxon>
        <taxon>Chrysomelidae</taxon>
        <taxon>Galerucinae</taxon>
        <taxon>Alticini</taxon>
        <taxon>Psylliodes</taxon>
    </lineage>
</organism>
<dbReference type="PROSITE" id="PS50222">
    <property type="entry name" value="EF_HAND_2"/>
    <property type="match status" value="3"/>
</dbReference>
<reference evidence="6" key="1">
    <citation type="submission" date="2022-01" db="EMBL/GenBank/DDBJ databases">
        <authorList>
            <person name="King R."/>
        </authorList>
    </citation>
    <scope>NUCLEOTIDE SEQUENCE</scope>
</reference>
<name>A0A9P0GJC1_9CUCU</name>
<evidence type="ECO:0000313" key="7">
    <source>
        <dbReference type="Proteomes" id="UP001153636"/>
    </source>
</evidence>
<evidence type="ECO:0000256" key="1">
    <source>
        <dbReference type="ARBA" id="ARBA00006049"/>
    </source>
</evidence>
<dbReference type="GO" id="GO:0005509">
    <property type="term" value="F:calcium ion binding"/>
    <property type="evidence" value="ECO:0007669"/>
    <property type="project" value="InterPro"/>
</dbReference>
<dbReference type="InterPro" id="IPR028846">
    <property type="entry name" value="Recoverin"/>
</dbReference>
<dbReference type="CDD" id="cd00051">
    <property type="entry name" value="EFh"/>
    <property type="match status" value="2"/>
</dbReference>
<dbReference type="InterPro" id="IPR002048">
    <property type="entry name" value="EF_hand_dom"/>
</dbReference>
<evidence type="ECO:0000256" key="3">
    <source>
        <dbReference type="ARBA" id="ARBA00022737"/>
    </source>
</evidence>
<keyword evidence="7" id="KW-1185">Reference proteome</keyword>
<dbReference type="FunFam" id="1.10.238.10:FF:000009">
    <property type="entry name" value="Visinin-like protein 1"/>
    <property type="match status" value="1"/>
</dbReference>
<dbReference type="SMART" id="SM00054">
    <property type="entry name" value="EFh"/>
    <property type="match status" value="3"/>
</dbReference>
<protein>
    <recommendedName>
        <fullName evidence="5">EF-hand domain-containing protein</fullName>
    </recommendedName>
</protein>
<evidence type="ECO:0000259" key="5">
    <source>
        <dbReference type="PROSITE" id="PS50222"/>
    </source>
</evidence>
<dbReference type="InterPro" id="IPR018247">
    <property type="entry name" value="EF_Hand_1_Ca_BS"/>
</dbReference>
<dbReference type="PANTHER" id="PTHR23055">
    <property type="entry name" value="CALCIUM BINDING PROTEINS"/>
    <property type="match status" value="1"/>
</dbReference>
<dbReference type="Pfam" id="PF13833">
    <property type="entry name" value="EF-hand_8"/>
    <property type="match status" value="1"/>
</dbReference>
<dbReference type="InterPro" id="IPR011992">
    <property type="entry name" value="EF-hand-dom_pair"/>
</dbReference>
<dbReference type="PROSITE" id="PS00018">
    <property type="entry name" value="EF_HAND_1"/>
    <property type="match status" value="3"/>
</dbReference>
<proteinExistence type="inferred from homology"/>
<sequence length="258" mass="29715">MQREERIEMDNFNISTPDLLDSKKKLYPVGCMGFLRKTWAKFTDIKEVDPDELTSLDLFYLSDSELEDLETPPRYRPDSLEALCRATRFSEAEIKRIYRGFKAECPTGVVKEDTFKMIYAQFFPQGANCSQYAHYVFNTLDQDHSGLISFEDFVQNLSILSRGSLDEKLRWAFSLYDINGDGCITREEMTDIVSAIYDLMGKLAEPSIEEDTIKEKVDRIFQKMDTNKDGVVTLDEFLECCRKDESISSSMAVFDSSI</sequence>
<dbReference type="Gene3D" id="1.10.238.10">
    <property type="entry name" value="EF-hand"/>
    <property type="match status" value="1"/>
</dbReference>
<evidence type="ECO:0000313" key="6">
    <source>
        <dbReference type="EMBL" id="CAH1113002.1"/>
    </source>
</evidence>
<dbReference type="EMBL" id="OV651819">
    <property type="protein sequence ID" value="CAH1113002.1"/>
    <property type="molecule type" value="Genomic_DNA"/>
</dbReference>
<comment type="similarity">
    <text evidence="1">Belongs to the recoverin family.</text>
</comment>
<feature type="domain" description="EF-hand" evidence="5">
    <location>
        <begin position="212"/>
        <end position="247"/>
    </location>
</feature>
<gene>
    <name evidence="6" type="ORF">PSYICH_LOCUS13021</name>
</gene>
<feature type="domain" description="EF-hand" evidence="5">
    <location>
        <begin position="164"/>
        <end position="199"/>
    </location>
</feature>
<dbReference type="Pfam" id="PF13499">
    <property type="entry name" value="EF-hand_7"/>
    <property type="match status" value="1"/>
</dbReference>
<dbReference type="Proteomes" id="UP001153636">
    <property type="component" value="Chromosome 7"/>
</dbReference>
<dbReference type="AlphaFoldDB" id="A0A9P0GJC1"/>
<evidence type="ECO:0000256" key="4">
    <source>
        <dbReference type="ARBA" id="ARBA00022837"/>
    </source>
</evidence>
<dbReference type="OrthoDB" id="191686at2759"/>
<dbReference type="PANTHER" id="PTHR23055:SF167">
    <property type="entry name" value="EF-HAND DOMAIN-CONTAINING PROTEIN"/>
    <property type="match status" value="1"/>
</dbReference>
<dbReference type="PRINTS" id="PR00450">
    <property type="entry name" value="RECOVERIN"/>
</dbReference>
<feature type="domain" description="EF-hand" evidence="5">
    <location>
        <begin position="128"/>
        <end position="163"/>
    </location>
</feature>
<keyword evidence="2" id="KW-0479">Metal-binding</keyword>
<dbReference type="SUPFAM" id="SSF47473">
    <property type="entry name" value="EF-hand"/>
    <property type="match status" value="1"/>
</dbReference>
<evidence type="ECO:0000256" key="2">
    <source>
        <dbReference type="ARBA" id="ARBA00022723"/>
    </source>
</evidence>
<accession>A0A9P0GJC1</accession>